<dbReference type="InterPro" id="IPR015210">
    <property type="entry name" value="NaeI"/>
</dbReference>
<geneLocation type="plasmid" evidence="6 7">
    <name>pROB02</name>
</geneLocation>
<dbReference type="EMBL" id="AP011117">
    <property type="protein sequence ID" value="BAH47021.1"/>
    <property type="molecule type" value="Genomic_DNA"/>
</dbReference>
<dbReference type="AlphaFoldDB" id="C1BDG8"/>
<keyword evidence="3 6" id="KW-0378">Hydrolase</keyword>
<evidence type="ECO:0000256" key="3">
    <source>
        <dbReference type="ARBA" id="ARBA00022801"/>
    </source>
</evidence>
<keyword evidence="1" id="KW-0540">Nuclease</keyword>
<dbReference type="InterPro" id="IPR037057">
    <property type="entry name" value="DNA_rep_MutH/T2_RE_sf"/>
</dbReference>
<sequence>MTTMDAFAAPDPEMEAVADELLRADPDGARWAAVVRHTYDMIYNGAETGRYRWDQLMKTEKTHFGTLFEINAQREFEFDGGDQTDYRIAGHQVDAKWSQKEGSWMLPPEVFGRLALVATGNDERAIWSLGLVRVRQEYRSEGANRDKKTTLNALGRSSVRWLWKDAPMPANILLQLPRPAVDDLFTRKHGTQRTNQLFRLAEGQLVHRSAVRTVAMQLDDQKRVRANGGARSALAPEGYIILSGTWEKQKQIAADLGVPVPSRKEYISVRIVPSDPGTGTEIKGGHWRRATPGENVTEPAPLFVKDDE</sequence>
<evidence type="ECO:0000259" key="5">
    <source>
        <dbReference type="Pfam" id="PF09126"/>
    </source>
</evidence>
<evidence type="ECO:0000256" key="1">
    <source>
        <dbReference type="ARBA" id="ARBA00022722"/>
    </source>
</evidence>
<reference evidence="6 7" key="2">
    <citation type="submission" date="2009-03" db="EMBL/GenBank/DDBJ databases">
        <title>Comparison of the complete genome sequences of Rhodococcus erythropolis PR4 and Rhodococcus opacus B4.</title>
        <authorList>
            <person name="Takarada H."/>
            <person name="Sekine M."/>
            <person name="Hosoyama A."/>
            <person name="Yamada R."/>
            <person name="Fujisawa T."/>
            <person name="Omata S."/>
            <person name="Shimizu A."/>
            <person name="Tsukatani N."/>
            <person name="Tanikawa S."/>
            <person name="Fujita N."/>
            <person name="Harayama S."/>
        </authorList>
    </citation>
    <scope>NUCLEOTIDE SEQUENCE [LARGE SCALE GENOMIC DNA]</scope>
    <source>
        <strain evidence="6 7">B4</strain>
        <plasmid evidence="6 7">pROB02</plasmid>
    </source>
</reference>
<dbReference type="Proteomes" id="UP000002212">
    <property type="component" value="Plasmid pROB02"/>
</dbReference>
<reference evidence="6 7" key="1">
    <citation type="journal article" date="2005" name="J. Biosci. Bioeng.">
        <title>Isolation and characterization of benzene-tolerant Rhodococcus opacus strains.</title>
        <authorList>
            <person name="Na K.S."/>
            <person name="Kuroda A."/>
            <person name="Takiguchi N."/>
            <person name="Ikeda T."/>
            <person name="Ohtake H."/>
            <person name="Kato J."/>
        </authorList>
    </citation>
    <scope>NUCLEOTIDE SEQUENCE [LARGE SCALE GENOMIC DNA]</scope>
    <source>
        <strain evidence="6 7">B4</strain>
        <plasmid evidence="6">pROB02</plasmid>
    </source>
</reference>
<organism evidence="6 7">
    <name type="scientific">Rhodococcus opacus (strain B4)</name>
    <dbReference type="NCBI Taxonomy" id="632772"/>
    <lineage>
        <taxon>Bacteria</taxon>
        <taxon>Bacillati</taxon>
        <taxon>Actinomycetota</taxon>
        <taxon>Actinomycetes</taxon>
        <taxon>Mycobacteriales</taxon>
        <taxon>Nocardiaceae</taxon>
        <taxon>Rhodococcus</taxon>
    </lineage>
</organism>
<dbReference type="PATRIC" id="fig|632772.20.peg.8380"/>
<dbReference type="Gene3D" id="1.10.10.10">
    <property type="entry name" value="Winged helix-like DNA-binding domain superfamily/Winged helix DNA-binding domain"/>
    <property type="match status" value="1"/>
</dbReference>
<feature type="region of interest" description="Disordered" evidence="4">
    <location>
        <begin position="277"/>
        <end position="308"/>
    </location>
</feature>
<dbReference type="Gene3D" id="3.40.600.10">
    <property type="entry name" value="DNA mismatch repair MutH/Restriction endonuclease, type II"/>
    <property type="match status" value="1"/>
</dbReference>
<gene>
    <name evidence="6" type="ordered locus">ROP_pROB02-00080</name>
</gene>
<proteinExistence type="predicted"/>
<evidence type="ECO:0000313" key="6">
    <source>
        <dbReference type="EMBL" id="BAH47021.1"/>
    </source>
</evidence>
<dbReference type="KEGG" id="rop:ROP_pROB02-00080"/>
<dbReference type="GO" id="GO:0009036">
    <property type="term" value="F:type II site-specific deoxyribonuclease activity"/>
    <property type="evidence" value="ECO:0007669"/>
    <property type="project" value="UniProtKB-EC"/>
</dbReference>
<dbReference type="EC" id="3.1.21.4" evidence="6"/>
<feature type="domain" description="Type II restriction enzyme NaeI" evidence="5">
    <location>
        <begin position="16"/>
        <end position="297"/>
    </location>
</feature>
<evidence type="ECO:0000256" key="2">
    <source>
        <dbReference type="ARBA" id="ARBA00022759"/>
    </source>
</evidence>
<evidence type="ECO:0000313" key="7">
    <source>
        <dbReference type="Proteomes" id="UP000002212"/>
    </source>
</evidence>
<accession>C1BDG8</accession>
<evidence type="ECO:0000256" key="4">
    <source>
        <dbReference type="SAM" id="MobiDB-lite"/>
    </source>
</evidence>
<dbReference type="SUPFAM" id="SSF52980">
    <property type="entry name" value="Restriction endonuclease-like"/>
    <property type="match status" value="1"/>
</dbReference>
<dbReference type="InterPro" id="IPR036388">
    <property type="entry name" value="WH-like_DNA-bd_sf"/>
</dbReference>
<dbReference type="InterPro" id="IPR011335">
    <property type="entry name" value="Restrct_endonuc-II-like"/>
</dbReference>
<dbReference type="Pfam" id="PF09126">
    <property type="entry name" value="NaeI"/>
    <property type="match status" value="1"/>
</dbReference>
<keyword evidence="6" id="KW-0614">Plasmid</keyword>
<dbReference type="GO" id="GO:0003677">
    <property type="term" value="F:DNA binding"/>
    <property type="evidence" value="ECO:0007669"/>
    <property type="project" value="InterPro"/>
</dbReference>
<dbReference type="GO" id="GO:0009307">
    <property type="term" value="P:DNA restriction-modification system"/>
    <property type="evidence" value="ECO:0007669"/>
    <property type="project" value="InterPro"/>
</dbReference>
<dbReference type="HOGENOM" id="CLU_064656_0_0_11"/>
<keyword evidence="2" id="KW-0255">Endonuclease</keyword>
<dbReference type="REBASE" id="20638">
    <property type="entry name" value="RopB4ORF60P"/>
</dbReference>
<dbReference type="CDD" id="cd22338">
    <property type="entry name" value="NaeI-like"/>
    <property type="match status" value="1"/>
</dbReference>
<protein>
    <submittedName>
        <fullName evidence="6">Type II restriction enzyme</fullName>
        <ecNumber evidence="6">3.1.21.4</ecNumber>
    </submittedName>
</protein>
<name>C1BDG8_RHOOB</name>